<dbReference type="Proteomes" id="UP000186922">
    <property type="component" value="Unassembled WGS sequence"/>
</dbReference>
<dbReference type="PANTHER" id="PTHR12308:SF84">
    <property type="entry name" value="ANOCTAMIN"/>
    <property type="match status" value="1"/>
</dbReference>
<evidence type="ECO:0000259" key="10">
    <source>
        <dbReference type="Pfam" id="PF16178"/>
    </source>
</evidence>
<feature type="domain" description="Anoctamin dimerisation" evidence="10">
    <location>
        <begin position="41"/>
        <end position="267"/>
    </location>
</feature>
<dbReference type="InterPro" id="IPR049452">
    <property type="entry name" value="Anoctamin_TM"/>
</dbReference>
<feature type="transmembrane region" description="Helical" evidence="8">
    <location>
        <begin position="501"/>
        <end position="525"/>
    </location>
</feature>
<dbReference type="InterPro" id="IPR007632">
    <property type="entry name" value="Anoctamin"/>
</dbReference>
<keyword evidence="4 8" id="KW-0812">Transmembrane</keyword>
<comment type="caution">
    <text evidence="11">The sequence shown here is derived from an EMBL/GenBank/DDBJ whole genome shotgun (WGS) entry which is preliminary data.</text>
</comment>
<feature type="transmembrane region" description="Helical" evidence="8">
    <location>
        <begin position="435"/>
        <end position="462"/>
    </location>
</feature>
<evidence type="ECO:0000256" key="8">
    <source>
        <dbReference type="RuleBase" id="RU280814"/>
    </source>
</evidence>
<dbReference type="AlphaFoldDB" id="A0A1D1VB30"/>
<keyword evidence="3" id="KW-1003">Cell membrane</keyword>
<evidence type="ECO:0000256" key="3">
    <source>
        <dbReference type="ARBA" id="ARBA00022475"/>
    </source>
</evidence>
<dbReference type="OrthoDB" id="296386at2759"/>
<dbReference type="Pfam" id="PF04547">
    <property type="entry name" value="Anoctamin"/>
    <property type="match status" value="2"/>
</dbReference>
<feature type="domain" description="Anoctamin transmembrane" evidence="9">
    <location>
        <begin position="270"/>
        <end position="533"/>
    </location>
</feature>
<dbReference type="InterPro" id="IPR032394">
    <property type="entry name" value="Anoct_dimer"/>
</dbReference>
<comment type="subcellular location">
    <subcellularLocation>
        <location evidence="1">Cell membrane</location>
        <topology evidence="1">Multi-pass membrane protein</topology>
    </subcellularLocation>
    <subcellularLocation>
        <location evidence="8">Membrane</location>
        <topology evidence="8">Multi-pass membrane protein</topology>
    </subcellularLocation>
</comment>
<evidence type="ECO:0000256" key="7">
    <source>
        <dbReference type="ARBA" id="ARBA00023180"/>
    </source>
</evidence>
<sequence length="919" mass="105269">MSGVITWNMDCDDPDPAGRDPEYISLRAVSGVCFTNRDLHFRDGRRRVDLVIHYQSHYRTTTTLAEAERERNRAIFRELMEEEGIQVETRLHLILDGTGSSYDNYLMLHASWDLLTKYADFLKMRMPLRTDASEIKYVEAKMARLLPKICQIDTSILPPKPHFVSTAFSKQKENLFKIPHDESQFFSPLQRSRLLWEALNRIQSTDPHHDQLSMGSLLANKTYLAVYPLHDGSCEDDVRPTKDHQTSRAALFDQWGRFRKFYKLQPIDHIKNYFGERMGFYFGWMEFYTLMLLPAAVVGLLCLLFGAFSMGSSVSVHEVCHSDSTVGDTVMCPICNKRCSFWRLRDGCVNTKLAYLMDNPSTFAFAMFMALWSSFFIVLWKRRQTLLSWSFDTFDVTEHEEPVRPELMRKIKPEKWRENPITGIREPYVPGGIRALYGFLSSVAVVFMVLLVLAATTALVVYRIVLNVAIEASASPVGTGNFSSMISSPAFQPFAVRNSGLIVAFSASILNLIVILALSNVYYFLAKWLTERGKCKIFHVTRSVHKLCMVRLHAVEMPRTQTEYQDSLTFKYFAFDFVNSYTSLFYVAFFKGRVPPALPGAQGHLGLPVDRVQCVKGSCLLELTIQLMVLFLGTTTVTFVKEIIYPSVLRYFRREKRRRLSMLKSVETRWKRDNDLLPFPPMGLFKEYSRMVKQFGFITMFVAAFPLAPLFALITNLIEIRLSAYKYLTLYRRPIPLWSRNIGAWDDILSNLSRVAIITNAFVIAFSTDLVPELVYLLAFSEDGSLHGYNNWRLSDFAVTDYAKSAMPATVVSSFNSSELPDSCWYREFRTGPEESIPYTLSTVFWHVLAARLILVIVLEHFIIVLTKIVAVLLPEVPTALRIKILRENYRAREALYGSEETGRGNLCTSRSSSENPLS</sequence>
<evidence type="ECO:0000256" key="1">
    <source>
        <dbReference type="ARBA" id="ARBA00004651"/>
    </source>
</evidence>
<protein>
    <recommendedName>
        <fullName evidence="8">Anoctamin</fullName>
    </recommendedName>
</protein>
<accession>A0A1D1VB30</accession>
<feature type="transmembrane region" description="Helical" evidence="8">
    <location>
        <begin position="695"/>
        <end position="718"/>
    </location>
</feature>
<keyword evidence="5 8" id="KW-1133">Transmembrane helix</keyword>
<dbReference type="Pfam" id="PF16178">
    <property type="entry name" value="Anoct_dimer"/>
    <property type="match status" value="1"/>
</dbReference>
<feature type="transmembrane region" description="Helical" evidence="8">
    <location>
        <begin position="287"/>
        <end position="308"/>
    </location>
</feature>
<comment type="similarity">
    <text evidence="2 8">Belongs to the anoctamin family.</text>
</comment>
<organism evidence="11 12">
    <name type="scientific">Ramazzottius varieornatus</name>
    <name type="common">Water bear</name>
    <name type="synonym">Tardigrade</name>
    <dbReference type="NCBI Taxonomy" id="947166"/>
    <lineage>
        <taxon>Eukaryota</taxon>
        <taxon>Metazoa</taxon>
        <taxon>Ecdysozoa</taxon>
        <taxon>Tardigrada</taxon>
        <taxon>Eutardigrada</taxon>
        <taxon>Parachela</taxon>
        <taxon>Hypsibioidea</taxon>
        <taxon>Ramazzottiidae</taxon>
        <taxon>Ramazzottius</taxon>
    </lineage>
</organism>
<keyword evidence="7" id="KW-0325">Glycoprotein</keyword>
<evidence type="ECO:0000259" key="9">
    <source>
        <dbReference type="Pfam" id="PF04547"/>
    </source>
</evidence>
<dbReference type="PANTHER" id="PTHR12308">
    <property type="entry name" value="ANOCTAMIN"/>
    <property type="match status" value="1"/>
</dbReference>
<evidence type="ECO:0000256" key="2">
    <source>
        <dbReference type="ARBA" id="ARBA00009671"/>
    </source>
</evidence>
<dbReference type="GO" id="GO:0046983">
    <property type="term" value="F:protein dimerization activity"/>
    <property type="evidence" value="ECO:0007669"/>
    <property type="project" value="InterPro"/>
</dbReference>
<proteinExistence type="inferred from homology"/>
<evidence type="ECO:0000256" key="6">
    <source>
        <dbReference type="ARBA" id="ARBA00023136"/>
    </source>
</evidence>
<feature type="transmembrane region" description="Helical" evidence="8">
    <location>
        <begin position="362"/>
        <end position="380"/>
    </location>
</feature>
<dbReference type="GO" id="GO:0005886">
    <property type="term" value="C:plasma membrane"/>
    <property type="evidence" value="ECO:0007669"/>
    <property type="project" value="UniProtKB-SubCell"/>
</dbReference>
<feature type="transmembrane region" description="Helical" evidence="8">
    <location>
        <begin position="569"/>
        <end position="589"/>
    </location>
</feature>
<keyword evidence="6 8" id="KW-0472">Membrane</keyword>
<name>A0A1D1VB30_RAMVA</name>
<evidence type="ECO:0000256" key="4">
    <source>
        <dbReference type="ARBA" id="ARBA00022692"/>
    </source>
</evidence>
<keyword evidence="12" id="KW-1185">Reference proteome</keyword>
<evidence type="ECO:0000256" key="5">
    <source>
        <dbReference type="ARBA" id="ARBA00022989"/>
    </source>
</evidence>
<feature type="transmembrane region" description="Helical" evidence="8">
    <location>
        <begin position="625"/>
        <end position="652"/>
    </location>
</feature>
<dbReference type="EMBL" id="BDGG01000004">
    <property type="protein sequence ID" value="GAU97282.1"/>
    <property type="molecule type" value="Genomic_DNA"/>
</dbReference>
<dbReference type="GO" id="GO:0005254">
    <property type="term" value="F:chloride channel activity"/>
    <property type="evidence" value="ECO:0007669"/>
    <property type="project" value="TreeGrafter"/>
</dbReference>
<comment type="caution">
    <text evidence="8">Lacks conserved residue(s) required for the propagation of feature annotation.</text>
</comment>
<evidence type="ECO:0000313" key="12">
    <source>
        <dbReference type="Proteomes" id="UP000186922"/>
    </source>
</evidence>
<evidence type="ECO:0000313" key="11">
    <source>
        <dbReference type="EMBL" id="GAU97282.1"/>
    </source>
</evidence>
<gene>
    <name evidence="11" type="primary">RvY_08607</name>
    <name evidence="11" type="synonym">RvY_08607.1</name>
    <name evidence="11" type="ORF">RvY_08607-1</name>
</gene>
<feature type="domain" description="Anoctamin transmembrane" evidence="9">
    <location>
        <begin position="544"/>
        <end position="888"/>
    </location>
</feature>
<reference evidence="11 12" key="1">
    <citation type="journal article" date="2016" name="Nat. Commun.">
        <title>Extremotolerant tardigrade genome and improved radiotolerance of human cultured cells by tardigrade-unique protein.</title>
        <authorList>
            <person name="Hashimoto T."/>
            <person name="Horikawa D.D."/>
            <person name="Saito Y."/>
            <person name="Kuwahara H."/>
            <person name="Kozuka-Hata H."/>
            <person name="Shin-I T."/>
            <person name="Minakuchi Y."/>
            <person name="Ohishi K."/>
            <person name="Motoyama A."/>
            <person name="Aizu T."/>
            <person name="Enomoto A."/>
            <person name="Kondo K."/>
            <person name="Tanaka S."/>
            <person name="Hara Y."/>
            <person name="Koshikawa S."/>
            <person name="Sagara H."/>
            <person name="Miura T."/>
            <person name="Yokobori S."/>
            <person name="Miyagawa K."/>
            <person name="Suzuki Y."/>
            <person name="Kubo T."/>
            <person name="Oyama M."/>
            <person name="Kohara Y."/>
            <person name="Fujiyama A."/>
            <person name="Arakawa K."/>
            <person name="Katayama T."/>
            <person name="Toyoda A."/>
            <person name="Kunieda T."/>
        </authorList>
    </citation>
    <scope>NUCLEOTIDE SEQUENCE [LARGE SCALE GENOMIC DNA]</scope>
    <source>
        <strain evidence="11 12">YOKOZUNA-1</strain>
    </source>
</reference>